<accession>A0ACB8E7U2</accession>
<keyword evidence="2" id="KW-1185">Reference proteome</keyword>
<sequence length="140" mass="15099">MALLPSGGTHQKTDAREATATLDPLVQPEMAEQPAATHGKAEDHEPASGGKQELGSGRCPTKMNPASKSVHVATEHVRTAREAPREHVQDLCTCVVCGNAAAIETGRAGRMYPFPSSSLSKEFWHFTQQQRAPNRKEDPS</sequence>
<organism evidence="1 2">
    <name type="scientific">Sphaerodactylus townsendi</name>
    <dbReference type="NCBI Taxonomy" id="933632"/>
    <lineage>
        <taxon>Eukaryota</taxon>
        <taxon>Metazoa</taxon>
        <taxon>Chordata</taxon>
        <taxon>Craniata</taxon>
        <taxon>Vertebrata</taxon>
        <taxon>Euteleostomi</taxon>
        <taxon>Lepidosauria</taxon>
        <taxon>Squamata</taxon>
        <taxon>Bifurcata</taxon>
        <taxon>Gekkota</taxon>
        <taxon>Sphaerodactylidae</taxon>
        <taxon>Sphaerodactylus</taxon>
    </lineage>
</organism>
<comment type="caution">
    <text evidence="1">The sequence shown here is derived from an EMBL/GenBank/DDBJ whole genome shotgun (WGS) entry which is preliminary data.</text>
</comment>
<dbReference type="EMBL" id="CM037623">
    <property type="protein sequence ID" value="KAH7988395.1"/>
    <property type="molecule type" value="Genomic_DNA"/>
</dbReference>
<reference evidence="1" key="1">
    <citation type="submission" date="2021-08" db="EMBL/GenBank/DDBJ databases">
        <title>The first chromosome-level gecko genome reveals the dynamic sex chromosomes of Neotropical dwarf geckos (Sphaerodactylidae: Sphaerodactylus).</title>
        <authorList>
            <person name="Pinto B.J."/>
            <person name="Keating S.E."/>
            <person name="Gamble T."/>
        </authorList>
    </citation>
    <scope>NUCLEOTIDE SEQUENCE</scope>
    <source>
        <strain evidence="1">TG3544</strain>
    </source>
</reference>
<protein>
    <submittedName>
        <fullName evidence="1">Uncharacterized protein</fullName>
    </submittedName>
</protein>
<name>A0ACB8E7U2_9SAUR</name>
<gene>
    <name evidence="1" type="ORF">K3G42_016227</name>
</gene>
<proteinExistence type="predicted"/>
<dbReference type="Proteomes" id="UP000827872">
    <property type="component" value="Linkage Group LG10"/>
</dbReference>
<evidence type="ECO:0000313" key="2">
    <source>
        <dbReference type="Proteomes" id="UP000827872"/>
    </source>
</evidence>
<evidence type="ECO:0000313" key="1">
    <source>
        <dbReference type="EMBL" id="KAH7988395.1"/>
    </source>
</evidence>